<dbReference type="Pfam" id="PF00743">
    <property type="entry name" value="FMO-like"/>
    <property type="match status" value="1"/>
</dbReference>
<evidence type="ECO:0000256" key="4">
    <source>
        <dbReference type="ARBA" id="ARBA00023002"/>
    </source>
</evidence>
<reference evidence="5 6" key="1">
    <citation type="submission" date="2012-10" db="EMBL/GenBank/DDBJ databases">
        <title>The draft sequence of the Mycobacterium pheli genome.</title>
        <authorList>
            <person name="Pettersson B.M.F."/>
            <person name="Das S."/>
            <person name="Dasgupta S."/>
            <person name="Bhattacharya A."/>
            <person name="Kirsebom L.A."/>
        </authorList>
    </citation>
    <scope>NUCLEOTIDE SEQUENCE [LARGE SCALE GENOMIC DNA]</scope>
    <source>
        <strain evidence="5 6">CCUG 21000</strain>
    </source>
</reference>
<evidence type="ECO:0000313" key="6">
    <source>
        <dbReference type="Proteomes" id="UP000325690"/>
    </source>
</evidence>
<keyword evidence="4" id="KW-0560">Oxidoreductase</keyword>
<dbReference type="InterPro" id="IPR051209">
    <property type="entry name" value="FAD-bind_Monooxygenase_sf"/>
</dbReference>
<dbReference type="GeneID" id="74301093"/>
<keyword evidence="6" id="KW-1185">Reference proteome</keyword>
<organism evidence="5 6">
    <name type="scientific">Mycolicibacterium phlei DSM 43239 = CCUG 21000</name>
    <dbReference type="NCBI Taxonomy" id="1226750"/>
    <lineage>
        <taxon>Bacteria</taxon>
        <taxon>Bacillati</taxon>
        <taxon>Actinomycetota</taxon>
        <taxon>Actinomycetes</taxon>
        <taxon>Mycobacteriales</taxon>
        <taxon>Mycobacteriaceae</taxon>
        <taxon>Mycolicibacterium</taxon>
    </lineage>
</organism>
<dbReference type="GO" id="GO:0004499">
    <property type="term" value="F:N,N-dimethylaniline monooxygenase activity"/>
    <property type="evidence" value="ECO:0007669"/>
    <property type="project" value="InterPro"/>
</dbReference>
<protein>
    <submittedName>
        <fullName evidence="5">4-hydroxyacetophenone monooxygenase</fullName>
    </submittedName>
</protein>
<evidence type="ECO:0000256" key="1">
    <source>
        <dbReference type="ARBA" id="ARBA00010139"/>
    </source>
</evidence>
<gene>
    <name evidence="5" type="ORF">MPHL21000_19190</name>
</gene>
<dbReference type="GO" id="GO:0050661">
    <property type="term" value="F:NADP binding"/>
    <property type="evidence" value="ECO:0007669"/>
    <property type="project" value="InterPro"/>
</dbReference>
<keyword evidence="5" id="KW-0503">Monooxygenase</keyword>
<dbReference type="Gene3D" id="3.50.50.60">
    <property type="entry name" value="FAD/NAD(P)-binding domain"/>
    <property type="match status" value="2"/>
</dbReference>
<evidence type="ECO:0000313" key="5">
    <source>
        <dbReference type="EMBL" id="KAB7753371.1"/>
    </source>
</evidence>
<sequence length="509" mass="56450">MTDTCPESSPALPAHVDVLVVGVGFGGLAALHRLTIDHPGLRTLAIERADGPGGVWRDNDYPGAACDVPTSLYSLSFAPNPDWSHTFGRQHEIHDYLRSVAARFADRIRYNCALTAARWDADAAEWEVDTTCGRLRCRFLVAAPGALSEPGVPAVPGAEDFTGTTFHSAKWDHTQDLRGRRVAVVGTGASAIQIVPEIAGQVEHLTVLQRTPAWILPRLDRTISPLERGVYRRFPAVHRLMRRLVWAHRESFVVFMARMPWLLPVVRAVALTLLRVQVRDPQLRRRLIPGYTIGCKRILLSNKWYPALQRDNVTVAGALSRFTEHGVVDADGHEHRVDTVIFATGFTPTEPPIAKVVTGRHGRTLAQVWAGSPRAYRGVEVHGFPNLFFMYGPNTNLGHSSIVLMLEPQAHYISAALTELTLRGHRTFEVTQQAQDRYNAELDPDLDRTVWNSGGCSSWYLDSTGRNSVMWPRYTCDYRRLMSRFDAADHVFDEAVPAAPTATGAAGFA</sequence>
<dbReference type="InterPro" id="IPR020946">
    <property type="entry name" value="Flavin_mOase-like"/>
</dbReference>
<dbReference type="PANTHER" id="PTHR42877:SF4">
    <property type="entry name" value="FAD_NAD(P)-BINDING DOMAIN-CONTAINING PROTEIN-RELATED"/>
    <property type="match status" value="1"/>
</dbReference>
<comment type="caution">
    <text evidence="5">The sequence shown here is derived from an EMBL/GenBank/DDBJ whole genome shotgun (WGS) entry which is preliminary data.</text>
</comment>
<name>A0A5N5UUS8_MYCPH</name>
<proteinExistence type="inferred from homology"/>
<keyword evidence="2" id="KW-0285">Flavoprotein</keyword>
<dbReference type="PANTHER" id="PTHR42877">
    <property type="entry name" value="L-ORNITHINE N(5)-MONOOXYGENASE-RELATED"/>
    <property type="match status" value="1"/>
</dbReference>
<dbReference type="Proteomes" id="UP000325690">
    <property type="component" value="Unassembled WGS sequence"/>
</dbReference>
<dbReference type="EMBL" id="ANBP01000034">
    <property type="protein sequence ID" value="KAB7753371.1"/>
    <property type="molecule type" value="Genomic_DNA"/>
</dbReference>
<dbReference type="InterPro" id="IPR036188">
    <property type="entry name" value="FAD/NAD-bd_sf"/>
</dbReference>
<dbReference type="AlphaFoldDB" id="A0A5N5UUS8"/>
<accession>A0A5N5UUS8</accession>
<dbReference type="SUPFAM" id="SSF51905">
    <property type="entry name" value="FAD/NAD(P)-binding domain"/>
    <property type="match status" value="2"/>
</dbReference>
<keyword evidence="3" id="KW-0274">FAD</keyword>
<evidence type="ECO:0000256" key="2">
    <source>
        <dbReference type="ARBA" id="ARBA00022630"/>
    </source>
</evidence>
<evidence type="ECO:0000256" key="3">
    <source>
        <dbReference type="ARBA" id="ARBA00022827"/>
    </source>
</evidence>
<dbReference type="RefSeq" id="WP_003890251.1">
    <property type="nucleotide sequence ID" value="NZ_ANBO01000034.1"/>
</dbReference>
<comment type="similarity">
    <text evidence="1">Belongs to the FAD-binding monooxygenase family.</text>
</comment>
<dbReference type="GO" id="GO:0050660">
    <property type="term" value="F:flavin adenine dinucleotide binding"/>
    <property type="evidence" value="ECO:0007669"/>
    <property type="project" value="InterPro"/>
</dbReference>